<dbReference type="EMBL" id="WJQU01000001">
    <property type="protein sequence ID" value="KAJ6646821.1"/>
    <property type="molecule type" value="Genomic_DNA"/>
</dbReference>
<evidence type="ECO:0000313" key="3">
    <source>
        <dbReference type="EMBL" id="KAJ6646821.1"/>
    </source>
</evidence>
<dbReference type="Gene3D" id="3.40.640.10">
    <property type="entry name" value="Type I PLP-dependent aspartate aminotransferase-like (Major domain)"/>
    <property type="match status" value="1"/>
</dbReference>
<comment type="caution">
    <text evidence="3">The sequence shown here is derived from an EMBL/GenBank/DDBJ whole genome shotgun (WGS) entry which is preliminary data.</text>
</comment>
<keyword evidence="4" id="KW-1185">Reference proteome</keyword>
<dbReference type="CDD" id="cd00609">
    <property type="entry name" value="AAT_like"/>
    <property type="match status" value="1"/>
</dbReference>
<dbReference type="InterPro" id="IPR015424">
    <property type="entry name" value="PyrdxlP-dep_Trfase"/>
</dbReference>
<dbReference type="SUPFAM" id="SSF53383">
    <property type="entry name" value="PLP-dependent transferases"/>
    <property type="match status" value="1"/>
</dbReference>
<dbReference type="AlphaFoldDB" id="A0A9Q0NBX4"/>
<feature type="domain" description="Aminotransferase class I/classII large" evidence="2">
    <location>
        <begin position="52"/>
        <end position="269"/>
    </location>
</feature>
<dbReference type="Pfam" id="PF00155">
    <property type="entry name" value="Aminotran_1_2"/>
    <property type="match status" value="1"/>
</dbReference>
<keyword evidence="1" id="KW-0663">Pyridoxal phosphate</keyword>
<proteinExistence type="predicted"/>
<dbReference type="OrthoDB" id="10262468at2759"/>
<dbReference type="GO" id="GO:0008483">
    <property type="term" value="F:transaminase activity"/>
    <property type="evidence" value="ECO:0007669"/>
    <property type="project" value="TreeGrafter"/>
</dbReference>
<dbReference type="GO" id="GO:0030170">
    <property type="term" value="F:pyridoxal phosphate binding"/>
    <property type="evidence" value="ECO:0007669"/>
    <property type="project" value="InterPro"/>
</dbReference>
<accession>A0A9Q0NBX4</accession>
<dbReference type="InterPro" id="IPR004839">
    <property type="entry name" value="Aminotransferase_I/II_large"/>
</dbReference>
<name>A0A9Q0NBX4_9DIPT</name>
<dbReference type="GO" id="GO:0006520">
    <property type="term" value="P:amino acid metabolic process"/>
    <property type="evidence" value="ECO:0007669"/>
    <property type="project" value="TreeGrafter"/>
</dbReference>
<protein>
    <submittedName>
        <fullName evidence="3">Inactive 1-aminocyclopropane-1-carboxylate synthase-like protein 2</fullName>
    </submittedName>
</protein>
<dbReference type="InterPro" id="IPR050478">
    <property type="entry name" value="Ethylene_sulfur-biosynth"/>
</dbReference>
<dbReference type="PANTHER" id="PTHR43795:SF39">
    <property type="entry name" value="AMINOTRANSFERASE CLASS I_CLASSII DOMAIN-CONTAINING PROTEIN"/>
    <property type="match status" value="1"/>
</dbReference>
<sequence>MLSKRAHNFDVDLDYINTYSVNRALRDPYDAKTNPNGIINFGTAVNGLMDDVWLNRLQEIQPYKADKSHFRYYQFWGTNDFLKSLSTFMTTFFKPWNGEISIDNLLVFNGALLTLDLLGCLLGDTNDVFLCPSPAYSSYFHACVQRWDIEMVIVPMKVADAKGGTELDAYFKLTLDDIERVFAEERDKGKNIRAFLLNNPQNPLGKVFDKSLVENIMRFCQRNNLHLIVDEMYCLSVFDPETEFQSVLSMNTDDLIQPDLLHVIWGFSKVCF</sequence>
<organism evidence="3 4">
    <name type="scientific">Pseudolycoriella hygida</name>
    <dbReference type="NCBI Taxonomy" id="35572"/>
    <lineage>
        <taxon>Eukaryota</taxon>
        <taxon>Metazoa</taxon>
        <taxon>Ecdysozoa</taxon>
        <taxon>Arthropoda</taxon>
        <taxon>Hexapoda</taxon>
        <taxon>Insecta</taxon>
        <taxon>Pterygota</taxon>
        <taxon>Neoptera</taxon>
        <taxon>Endopterygota</taxon>
        <taxon>Diptera</taxon>
        <taxon>Nematocera</taxon>
        <taxon>Sciaroidea</taxon>
        <taxon>Sciaridae</taxon>
        <taxon>Pseudolycoriella</taxon>
    </lineage>
</organism>
<reference evidence="3" key="1">
    <citation type="submission" date="2022-07" db="EMBL/GenBank/DDBJ databases">
        <authorList>
            <person name="Trinca V."/>
            <person name="Uliana J.V.C."/>
            <person name="Torres T.T."/>
            <person name="Ward R.J."/>
            <person name="Monesi N."/>
        </authorList>
    </citation>
    <scope>NUCLEOTIDE SEQUENCE</scope>
    <source>
        <strain evidence="3">HSMRA1968</strain>
        <tissue evidence="3">Whole embryos</tissue>
    </source>
</reference>
<dbReference type="PANTHER" id="PTHR43795">
    <property type="entry name" value="BIFUNCTIONAL ASPARTATE AMINOTRANSFERASE AND GLUTAMATE/ASPARTATE-PREPHENATE AMINOTRANSFERASE-RELATED"/>
    <property type="match status" value="1"/>
</dbReference>
<dbReference type="InterPro" id="IPR015422">
    <property type="entry name" value="PyrdxlP-dep_Trfase_small"/>
</dbReference>
<evidence type="ECO:0000259" key="2">
    <source>
        <dbReference type="Pfam" id="PF00155"/>
    </source>
</evidence>
<dbReference type="Gene3D" id="3.90.1150.10">
    <property type="entry name" value="Aspartate Aminotransferase, domain 1"/>
    <property type="match status" value="1"/>
</dbReference>
<dbReference type="Proteomes" id="UP001151699">
    <property type="component" value="Chromosome A"/>
</dbReference>
<dbReference type="InterPro" id="IPR015421">
    <property type="entry name" value="PyrdxlP-dep_Trfase_major"/>
</dbReference>
<gene>
    <name evidence="3" type="primary">ACCSL</name>
    <name evidence="3" type="ORF">Bhyg_02035</name>
</gene>
<evidence type="ECO:0000313" key="4">
    <source>
        <dbReference type="Proteomes" id="UP001151699"/>
    </source>
</evidence>
<evidence type="ECO:0000256" key="1">
    <source>
        <dbReference type="ARBA" id="ARBA00022898"/>
    </source>
</evidence>